<feature type="transmembrane region" description="Helical" evidence="1">
    <location>
        <begin position="67"/>
        <end position="88"/>
    </location>
</feature>
<evidence type="ECO:0008006" key="4">
    <source>
        <dbReference type="Google" id="ProtNLM"/>
    </source>
</evidence>
<keyword evidence="1" id="KW-0472">Membrane</keyword>
<feature type="transmembrane region" description="Helical" evidence="1">
    <location>
        <begin position="40"/>
        <end position="61"/>
    </location>
</feature>
<organism evidence="2 3">
    <name type="scientific">Oceanibacterium hippocampi</name>
    <dbReference type="NCBI Taxonomy" id="745714"/>
    <lineage>
        <taxon>Bacteria</taxon>
        <taxon>Pseudomonadati</taxon>
        <taxon>Pseudomonadota</taxon>
        <taxon>Alphaproteobacteria</taxon>
        <taxon>Sneathiellales</taxon>
        <taxon>Sneathiellaceae</taxon>
        <taxon>Oceanibacterium</taxon>
    </lineage>
</organism>
<proteinExistence type="predicted"/>
<dbReference type="Proteomes" id="UP000193200">
    <property type="component" value="Unassembled WGS sequence"/>
</dbReference>
<keyword evidence="1" id="KW-0812">Transmembrane</keyword>
<keyword evidence="3" id="KW-1185">Reference proteome</keyword>
<dbReference type="AlphaFoldDB" id="A0A1Y5U4C1"/>
<dbReference type="RefSeq" id="WP_085885494.1">
    <property type="nucleotide sequence ID" value="NZ_FWFR01000005.1"/>
</dbReference>
<dbReference type="EMBL" id="FWFR01000005">
    <property type="protein sequence ID" value="SLN76614.1"/>
    <property type="molecule type" value="Genomic_DNA"/>
</dbReference>
<evidence type="ECO:0000256" key="1">
    <source>
        <dbReference type="SAM" id="Phobius"/>
    </source>
</evidence>
<gene>
    <name evidence="2" type="ORF">OCH7691_04149</name>
</gene>
<protein>
    <recommendedName>
        <fullName evidence="4">Transmembrane protein (PGPGW)</fullName>
    </recommendedName>
</protein>
<name>A0A1Y5U4C1_9PROT</name>
<evidence type="ECO:0000313" key="2">
    <source>
        <dbReference type="EMBL" id="SLN76614.1"/>
    </source>
</evidence>
<dbReference type="InParanoid" id="A0A1Y5U4C1"/>
<accession>A0A1Y5U4C1</accession>
<sequence length="102" mass="11559">MADRQLRRLDRQFRALSRLAPGLAAAIGALRGRSGFLLRFPLAVLLVIGGLLSFLPILGLWMVPLGLLLLAIDLPVLRPAVSAAIIRLRRRWTRWRRRRRSS</sequence>
<keyword evidence="1" id="KW-1133">Transmembrane helix</keyword>
<reference evidence="2 3" key="1">
    <citation type="submission" date="2017-03" db="EMBL/GenBank/DDBJ databases">
        <authorList>
            <person name="Afonso C.L."/>
            <person name="Miller P.J."/>
            <person name="Scott M.A."/>
            <person name="Spackman E."/>
            <person name="Goraichik I."/>
            <person name="Dimitrov K.M."/>
            <person name="Suarez D.L."/>
            <person name="Swayne D.E."/>
        </authorList>
    </citation>
    <scope>NUCLEOTIDE SEQUENCE [LARGE SCALE GENOMIC DNA]</scope>
    <source>
        <strain evidence="2 3">CECT 7691</strain>
    </source>
</reference>
<evidence type="ECO:0000313" key="3">
    <source>
        <dbReference type="Proteomes" id="UP000193200"/>
    </source>
</evidence>